<protein>
    <submittedName>
        <fullName evidence="1">Inner spore coat protein</fullName>
    </submittedName>
</protein>
<proteinExistence type="predicted"/>
<keyword evidence="2" id="KW-1185">Reference proteome</keyword>
<dbReference type="PATRIC" id="fig|1227360.4.peg.642"/>
<dbReference type="InterPro" id="IPR011990">
    <property type="entry name" value="TPR-like_helical_dom_sf"/>
</dbReference>
<dbReference type="eggNOG" id="COG0457">
    <property type="taxonomic scope" value="Bacteria"/>
</dbReference>
<dbReference type="EMBL" id="ASQA01000008">
    <property type="protein sequence ID" value="ETT87918.1"/>
    <property type="molecule type" value="Genomic_DNA"/>
</dbReference>
<name>W4F4X2_9BACL</name>
<organism evidence="1 2">
    <name type="scientific">Viridibacillus arenosi FSL R5-213</name>
    <dbReference type="NCBI Taxonomy" id="1227360"/>
    <lineage>
        <taxon>Bacteria</taxon>
        <taxon>Bacillati</taxon>
        <taxon>Bacillota</taxon>
        <taxon>Bacilli</taxon>
        <taxon>Bacillales</taxon>
        <taxon>Caryophanaceae</taxon>
        <taxon>Viridibacillus</taxon>
    </lineage>
</organism>
<reference evidence="1 2" key="1">
    <citation type="journal article" date="2014" name="BMC Genomics">
        <title>Genomic comparison of sporeforming bacilli isolated from milk.</title>
        <authorList>
            <person name="Moreno Switt A.I."/>
            <person name="Andrus A.D."/>
            <person name="Ranieri M.L."/>
            <person name="Orsi R.H."/>
            <person name="Ivy R."/>
            <person name="den Bakker H.C."/>
            <person name="Martin N.H."/>
            <person name="Wiedmann M."/>
            <person name="Boor K.J."/>
        </authorList>
    </citation>
    <scope>NUCLEOTIDE SEQUENCE [LARGE SCALE GENOMIC DNA]</scope>
    <source>
        <strain evidence="1 2">FSL R5-213</strain>
    </source>
</reference>
<comment type="caution">
    <text evidence="1">The sequence shown here is derived from an EMBL/GenBank/DDBJ whole genome shotgun (WGS) entry which is preliminary data.</text>
</comment>
<dbReference type="SUPFAM" id="SSF48452">
    <property type="entry name" value="TPR-like"/>
    <property type="match status" value="1"/>
</dbReference>
<gene>
    <name evidence="1" type="ORF">C176_03208</name>
</gene>
<dbReference type="RefSeq" id="WP_235175675.1">
    <property type="nucleotide sequence ID" value="NZ_ASQA01000008.1"/>
</dbReference>
<evidence type="ECO:0000313" key="1">
    <source>
        <dbReference type="EMBL" id="ETT87918.1"/>
    </source>
</evidence>
<dbReference type="AlphaFoldDB" id="W4F4X2"/>
<keyword evidence="1" id="KW-0167">Capsid protein</keyword>
<keyword evidence="1" id="KW-0946">Virion</keyword>
<dbReference type="InterPro" id="IPR028994">
    <property type="entry name" value="Integrin_alpha_N"/>
</dbReference>
<dbReference type="Proteomes" id="UP000019062">
    <property type="component" value="Unassembled WGS sequence"/>
</dbReference>
<dbReference type="SUPFAM" id="SSF69318">
    <property type="entry name" value="Integrin alpha N-terminal domain"/>
    <property type="match status" value="1"/>
</dbReference>
<accession>W4F4X2</accession>
<dbReference type="Gene3D" id="1.25.40.10">
    <property type="entry name" value="Tetratricopeptide repeat domain"/>
    <property type="match status" value="1"/>
</dbReference>
<sequence>MKEYADILMRFLPSTATILELHQPEKKPAILLADIDGDHIEELIGAYNYQGRNYIKILKKQHNEWVPIADIKGSGYGITNLIAVPLVNNSINTLIVGWQIGSIWSKLDLLQWTNKGIVHIPTNNMVYSKLQVEDMPSTEGSDGKYELALWVHDTGEAYKIAVYRFNGKGFVKAKDVYPYYFKKVEAYYKNLLKNNDYPFYWYYLSDAQMKSGDLDQALTSIDKTLSFNSPYPSKETLLEKRRQILNQLKQHQVVAQTVIVKKRGDVTGDGLIDTILLTGEKTEGSPYLKNITLVVFNERTNFYEQIPLKENAGYNPTISLGDYTGNHVDDILVVIDSGGSGGIIFAYIFTYVNGEMRQVFDSEAYNELSKYEVNYLDNYKASVTSSYPAKKYILDLTYKGKVYLSEIYNTDGTLKEPIQGWVDPISGFYPIDYARDGNYEFLAYQKIAGRYHADGLGYVETILKWNGHGFVPDRQTVSIFGADLPTK</sequence>
<evidence type="ECO:0000313" key="2">
    <source>
        <dbReference type="Proteomes" id="UP000019062"/>
    </source>
</evidence>